<dbReference type="Pfam" id="PF13148">
    <property type="entry name" value="DUF3987"/>
    <property type="match status" value="1"/>
</dbReference>
<sequence length="164" mass="18571">MWVSEYNRVEAQCCDSGTLRDYKDYASKQLEHVTRIAAVIEGFSSGGTTISAKTMNAASEIAKWYFESFIELMDVLPQEVVDAKLLESWLGSNMTRTENGFFYKNYILQYGPASLRNRQRLNAAIDVLYSQHKVAKFQHGKKECISYNPCGNVGSLIGSLYVRQ</sequence>
<evidence type="ECO:0000313" key="1">
    <source>
        <dbReference type="EMBL" id="GJA43659.1"/>
    </source>
</evidence>
<organism evidence="1 2">
    <name type="scientific">Aeromonas caviae</name>
    <name type="common">Aeromonas punctata</name>
    <dbReference type="NCBI Taxonomy" id="648"/>
    <lineage>
        <taxon>Bacteria</taxon>
        <taxon>Pseudomonadati</taxon>
        <taxon>Pseudomonadota</taxon>
        <taxon>Gammaproteobacteria</taxon>
        <taxon>Aeromonadales</taxon>
        <taxon>Aeromonadaceae</taxon>
        <taxon>Aeromonas</taxon>
    </lineage>
</organism>
<dbReference type="EMBL" id="BPNI01000253">
    <property type="protein sequence ID" value="GJA43659.1"/>
    <property type="molecule type" value="Genomic_DNA"/>
</dbReference>
<reference evidence="1" key="1">
    <citation type="submission" date="2021-07" db="EMBL/GenBank/DDBJ databases">
        <title>Draft genome sequence of carbapenem-resistant Aeromonas spp. in Japan.</title>
        <authorList>
            <person name="Maehana S."/>
            <person name="Suzuki M."/>
            <person name="Kitasato H."/>
        </authorList>
    </citation>
    <scope>NUCLEOTIDE SEQUENCE</scope>
    <source>
        <strain evidence="1">KAM343</strain>
    </source>
</reference>
<gene>
    <name evidence="1" type="ORF">KAM343_44550</name>
</gene>
<dbReference type="InterPro" id="IPR025048">
    <property type="entry name" value="DUF3987"/>
</dbReference>
<name>A0AAV4YRP8_AERCA</name>
<accession>A0AAV4YRP8</accession>
<proteinExistence type="predicted"/>
<evidence type="ECO:0000313" key="2">
    <source>
        <dbReference type="Proteomes" id="UP000886939"/>
    </source>
</evidence>
<dbReference type="Proteomes" id="UP000886939">
    <property type="component" value="Unassembled WGS sequence"/>
</dbReference>
<protein>
    <submittedName>
        <fullName evidence="1">Uncharacterized protein</fullName>
    </submittedName>
</protein>
<dbReference type="AlphaFoldDB" id="A0AAV4YRP8"/>
<comment type="caution">
    <text evidence="1">The sequence shown here is derived from an EMBL/GenBank/DDBJ whole genome shotgun (WGS) entry which is preliminary data.</text>
</comment>